<evidence type="ECO:0000313" key="2">
    <source>
        <dbReference type="Proteomes" id="UP001500483"/>
    </source>
</evidence>
<gene>
    <name evidence="1" type="ORF">GCM10020366_31900</name>
</gene>
<proteinExistence type="predicted"/>
<reference evidence="2" key="1">
    <citation type="journal article" date="2019" name="Int. J. Syst. Evol. Microbiol.">
        <title>The Global Catalogue of Microorganisms (GCM) 10K type strain sequencing project: providing services to taxonomists for standard genome sequencing and annotation.</title>
        <authorList>
            <consortium name="The Broad Institute Genomics Platform"/>
            <consortium name="The Broad Institute Genome Sequencing Center for Infectious Disease"/>
            <person name="Wu L."/>
            <person name="Ma J."/>
        </authorList>
    </citation>
    <scope>NUCLEOTIDE SEQUENCE [LARGE SCALE GENOMIC DNA]</scope>
    <source>
        <strain evidence="2">JCM 9687</strain>
    </source>
</reference>
<name>A0ABP6RPP8_9PSEU</name>
<protein>
    <submittedName>
        <fullName evidence="1">Uncharacterized protein</fullName>
    </submittedName>
</protein>
<dbReference type="Proteomes" id="UP001500483">
    <property type="component" value="Unassembled WGS sequence"/>
</dbReference>
<comment type="caution">
    <text evidence="1">The sequence shown here is derived from an EMBL/GenBank/DDBJ whole genome shotgun (WGS) entry which is preliminary data.</text>
</comment>
<dbReference type="EMBL" id="BAAAYK010000038">
    <property type="protein sequence ID" value="GAA3358727.1"/>
    <property type="molecule type" value="Genomic_DNA"/>
</dbReference>
<keyword evidence="2" id="KW-1185">Reference proteome</keyword>
<organism evidence="1 2">
    <name type="scientific">Saccharopolyspora gregorii</name>
    <dbReference type="NCBI Taxonomy" id="33914"/>
    <lineage>
        <taxon>Bacteria</taxon>
        <taxon>Bacillati</taxon>
        <taxon>Actinomycetota</taxon>
        <taxon>Actinomycetes</taxon>
        <taxon>Pseudonocardiales</taxon>
        <taxon>Pseudonocardiaceae</taxon>
        <taxon>Saccharopolyspora</taxon>
    </lineage>
</organism>
<evidence type="ECO:0000313" key="1">
    <source>
        <dbReference type="EMBL" id="GAA3358727.1"/>
    </source>
</evidence>
<accession>A0ABP6RPP8</accession>
<dbReference type="RefSeq" id="WP_258349290.1">
    <property type="nucleotide sequence ID" value="NZ_BAAAYK010000038.1"/>
</dbReference>
<sequence>MGEAGVHEVQVHGCTSTREALAWQEPIALLLCPEPEHRGPCEVPWTCTVRDTGTGVCLVVAIIASAEVAERLAERVRGLTGREVVLRRGAAAEHEVLVEQYRVERGDLPG</sequence>